<keyword evidence="12" id="KW-0511">Multifunctional enzyme</keyword>
<comment type="catalytic activity">
    <reaction evidence="2">
        <text>a nucleoside 2',3'-cyclic phosphate + H2O = a nucleoside 3'-phosphate + H(+)</text>
        <dbReference type="Rhea" id="RHEA:19621"/>
        <dbReference type="ChEBI" id="CHEBI:15377"/>
        <dbReference type="ChEBI" id="CHEBI:15378"/>
        <dbReference type="ChEBI" id="CHEBI:66949"/>
        <dbReference type="ChEBI" id="CHEBI:66954"/>
        <dbReference type="EC" id="3.1.4.16"/>
    </reaction>
</comment>
<evidence type="ECO:0000256" key="1">
    <source>
        <dbReference type="ARBA" id="ARBA00000527"/>
    </source>
</evidence>
<dbReference type="SUPFAM" id="SSF56300">
    <property type="entry name" value="Metallo-dependent phosphatases"/>
    <property type="match status" value="2"/>
</dbReference>
<evidence type="ECO:0000256" key="5">
    <source>
        <dbReference type="ARBA" id="ARBA00022512"/>
    </source>
</evidence>
<gene>
    <name evidence="17" type="ORF">FS935_17810</name>
</gene>
<dbReference type="SUPFAM" id="SSF55816">
    <property type="entry name" value="5'-nucleotidase (syn. UDP-sugar hydrolase), C-terminal domain"/>
    <property type="match status" value="2"/>
</dbReference>
<dbReference type="NCBIfam" id="TIGR01167">
    <property type="entry name" value="LPXTG_anchor"/>
    <property type="match status" value="1"/>
</dbReference>
<name>A0A5C6VXM2_9BACI</name>
<keyword evidence="6" id="KW-0964">Secreted</keyword>
<keyword evidence="8 15" id="KW-0732">Signal</keyword>
<feature type="chain" id="PRO_5022760336" evidence="15">
    <location>
        <begin position="42"/>
        <end position="1456"/>
    </location>
</feature>
<dbReference type="PRINTS" id="PR01607">
    <property type="entry name" value="APYRASEFAMLY"/>
</dbReference>
<feature type="region of interest" description="Disordered" evidence="13">
    <location>
        <begin position="1370"/>
        <end position="1424"/>
    </location>
</feature>
<dbReference type="EMBL" id="VOQF01000012">
    <property type="protein sequence ID" value="TXC89331.1"/>
    <property type="molecule type" value="Genomic_DNA"/>
</dbReference>
<evidence type="ECO:0000256" key="13">
    <source>
        <dbReference type="SAM" id="MobiDB-lite"/>
    </source>
</evidence>
<evidence type="ECO:0000256" key="10">
    <source>
        <dbReference type="ARBA" id="ARBA00022801"/>
    </source>
</evidence>
<dbReference type="GO" id="GO:0000166">
    <property type="term" value="F:nucleotide binding"/>
    <property type="evidence" value="ECO:0007669"/>
    <property type="project" value="UniProtKB-KW"/>
</dbReference>
<feature type="domain" description="Gram-positive cocci surface proteins LPxTG" evidence="16">
    <location>
        <begin position="1422"/>
        <end position="1456"/>
    </location>
</feature>
<dbReference type="Proteomes" id="UP000321363">
    <property type="component" value="Unassembled WGS sequence"/>
</dbReference>
<dbReference type="FunFam" id="3.90.780.10:FF:000004">
    <property type="entry name" value="UDP-sugar hydrolase, putative"/>
    <property type="match status" value="1"/>
</dbReference>
<dbReference type="NCBIfam" id="NF006938">
    <property type="entry name" value="PRK09420.1"/>
    <property type="match status" value="1"/>
</dbReference>
<dbReference type="InterPro" id="IPR008334">
    <property type="entry name" value="5'-Nucleotdase_C"/>
</dbReference>
<dbReference type="GO" id="GO:0008663">
    <property type="term" value="F:2',3'-cyclic-nucleotide 2'-phosphodiesterase activity"/>
    <property type="evidence" value="ECO:0007669"/>
    <property type="project" value="UniProtKB-EC"/>
</dbReference>
<comment type="caution">
    <text evidence="17">The sequence shown here is derived from an EMBL/GenBank/DDBJ whole genome shotgun (WGS) entry which is preliminary data.</text>
</comment>
<evidence type="ECO:0000256" key="2">
    <source>
        <dbReference type="ARBA" id="ARBA00001730"/>
    </source>
</evidence>
<dbReference type="Pfam" id="PF02872">
    <property type="entry name" value="5_nucleotid_C"/>
    <property type="match status" value="2"/>
</dbReference>
<dbReference type="InterPro" id="IPR004843">
    <property type="entry name" value="Calcineurin-like_PHP"/>
</dbReference>
<dbReference type="InterPro" id="IPR029052">
    <property type="entry name" value="Metallo-depent_PP-like"/>
</dbReference>
<keyword evidence="18" id="KW-1185">Reference proteome</keyword>
<keyword evidence="14" id="KW-0812">Transmembrane</keyword>
<dbReference type="InterPro" id="IPR041827">
    <property type="entry name" value="CpdB_N"/>
</dbReference>
<evidence type="ECO:0000313" key="18">
    <source>
        <dbReference type="Proteomes" id="UP000321363"/>
    </source>
</evidence>
<dbReference type="GO" id="GO:0046872">
    <property type="term" value="F:metal ion binding"/>
    <property type="evidence" value="ECO:0007669"/>
    <property type="project" value="UniProtKB-KW"/>
</dbReference>
<reference evidence="17 18" key="1">
    <citation type="journal article" date="2005" name="Int. J. Syst. Evol. Microbiol.">
        <title>Bacillus litoralis sp. nov., isolated from a tidal flat of the Yellow Sea in Korea.</title>
        <authorList>
            <person name="Yoon J.H."/>
            <person name="Oh T.K."/>
        </authorList>
    </citation>
    <scope>NUCLEOTIDE SEQUENCE [LARGE SCALE GENOMIC DNA]</scope>
    <source>
        <strain evidence="17 18">SW-211</strain>
    </source>
</reference>
<evidence type="ECO:0000259" key="16">
    <source>
        <dbReference type="PROSITE" id="PS50847"/>
    </source>
</evidence>
<dbReference type="InterPro" id="IPR006179">
    <property type="entry name" value="5_nucleotidase/apyrase"/>
</dbReference>
<evidence type="ECO:0000313" key="17">
    <source>
        <dbReference type="EMBL" id="TXC89331.1"/>
    </source>
</evidence>
<evidence type="ECO:0000256" key="6">
    <source>
        <dbReference type="ARBA" id="ARBA00022525"/>
    </source>
</evidence>
<dbReference type="GO" id="GO:0009166">
    <property type="term" value="P:nucleotide catabolic process"/>
    <property type="evidence" value="ECO:0007669"/>
    <property type="project" value="InterPro"/>
</dbReference>
<evidence type="ECO:0000256" key="9">
    <source>
        <dbReference type="ARBA" id="ARBA00022741"/>
    </source>
</evidence>
<dbReference type="Pfam" id="PF00149">
    <property type="entry name" value="Metallophos"/>
    <property type="match status" value="2"/>
</dbReference>
<feature type="signal peptide" evidence="15">
    <location>
        <begin position="1"/>
        <end position="41"/>
    </location>
</feature>
<evidence type="ECO:0000256" key="11">
    <source>
        <dbReference type="ARBA" id="ARBA00023088"/>
    </source>
</evidence>
<keyword evidence="14" id="KW-1133">Transmembrane helix</keyword>
<keyword evidence="9" id="KW-0547">Nucleotide-binding</keyword>
<dbReference type="InterPro" id="IPR006146">
    <property type="entry name" value="5'-Nucleotdase_CS"/>
</dbReference>
<keyword evidence="11" id="KW-0572">Peptidoglycan-anchor</keyword>
<keyword evidence="10" id="KW-0378">Hydrolase</keyword>
<dbReference type="InterPro" id="IPR036907">
    <property type="entry name" value="5'-Nucleotdase_C_sf"/>
</dbReference>
<keyword evidence="7" id="KW-0479">Metal-binding</keyword>
<comment type="subcellular location">
    <subcellularLocation>
        <location evidence="4">Secreted</location>
        <location evidence="4">Cell wall</location>
        <topology evidence="4">Peptidoglycan-anchor</topology>
    </subcellularLocation>
</comment>
<dbReference type="Gene3D" id="3.60.21.10">
    <property type="match status" value="2"/>
</dbReference>
<dbReference type="Gene3D" id="3.90.780.10">
    <property type="entry name" value="5'-Nucleotidase, C-terminal domain"/>
    <property type="match status" value="2"/>
</dbReference>
<dbReference type="GO" id="GO:0008254">
    <property type="term" value="F:3'-nucleotidase activity"/>
    <property type="evidence" value="ECO:0007669"/>
    <property type="project" value="UniProtKB-EC"/>
</dbReference>
<evidence type="ECO:0000256" key="3">
    <source>
        <dbReference type="ARBA" id="ARBA00001968"/>
    </source>
</evidence>
<dbReference type="PROSITE" id="PS50847">
    <property type="entry name" value="GRAM_POS_ANCHORING"/>
    <property type="match status" value="1"/>
</dbReference>
<organism evidence="17 18">
    <name type="scientific">Metabacillus litoralis</name>
    <dbReference type="NCBI Taxonomy" id="152268"/>
    <lineage>
        <taxon>Bacteria</taxon>
        <taxon>Bacillati</taxon>
        <taxon>Bacillota</taxon>
        <taxon>Bacilli</taxon>
        <taxon>Bacillales</taxon>
        <taxon>Bacillaceae</taxon>
        <taxon>Metabacillus</taxon>
    </lineage>
</organism>
<protein>
    <submittedName>
        <fullName evidence="17">Bifunctional 2',3'-cyclic-nucleotide 2'-phosphodiesterase/3'-nucleotidase</fullName>
    </submittedName>
</protein>
<dbReference type="CDD" id="cd07410">
    <property type="entry name" value="MPP_CpdB_N"/>
    <property type="match status" value="1"/>
</dbReference>
<dbReference type="Pfam" id="PF00746">
    <property type="entry name" value="Gram_pos_anchor"/>
    <property type="match status" value="1"/>
</dbReference>
<dbReference type="PANTHER" id="PTHR11575:SF24">
    <property type="entry name" value="5'-NUCLEOTIDASE"/>
    <property type="match status" value="1"/>
</dbReference>
<feature type="compositionally biased region" description="Basic and acidic residues" evidence="13">
    <location>
        <begin position="1402"/>
        <end position="1420"/>
    </location>
</feature>
<dbReference type="PROSITE" id="PS00785">
    <property type="entry name" value="5_NUCLEOTIDASE_1"/>
    <property type="match status" value="2"/>
</dbReference>
<evidence type="ECO:0000256" key="8">
    <source>
        <dbReference type="ARBA" id="ARBA00022729"/>
    </source>
</evidence>
<dbReference type="PANTHER" id="PTHR11575">
    <property type="entry name" value="5'-NUCLEOTIDASE-RELATED"/>
    <property type="match status" value="1"/>
</dbReference>
<feature type="transmembrane region" description="Helical" evidence="14">
    <location>
        <begin position="1430"/>
        <end position="1448"/>
    </location>
</feature>
<evidence type="ECO:0000256" key="4">
    <source>
        <dbReference type="ARBA" id="ARBA00004168"/>
    </source>
</evidence>
<keyword evidence="14" id="KW-0472">Membrane</keyword>
<accession>A0A5C6VXM2</accession>
<evidence type="ECO:0000256" key="12">
    <source>
        <dbReference type="ARBA" id="ARBA00023268"/>
    </source>
</evidence>
<proteinExistence type="predicted"/>
<evidence type="ECO:0000256" key="15">
    <source>
        <dbReference type="SAM" id="SignalP"/>
    </source>
</evidence>
<sequence length="1456" mass="159369">MSKGGSNVKRKIRRNMKRRMLNSTLAVSLSLSIMAPSLAQAAPTAGTGADAAVSETTNAAAPVKLRIMETTDLHANMVNFDYYSLKEDNSVGFAKTATLIKQARKEVDNSLLFDNGDLLQGNPLGDYIAKVKQWGATDTNQIYDAMNLLNYDLATYGNHEFNYGLSFLEKSIKSANFEYVNSNIYKKDNNNDPSDDVNYFDPYEIIDKVVTDSAGNQHTIKVGVIGFAPPQITQWDKTHLEGKVITHDIKETAEKFVPKMKQEGADIIVALSHSGLGDTEYKKGDENQSYQLSQVEGIDAILLGHTHSVFPGTSFEGMPNVDISKGTINGVAAVQPGNWGSHLGVIDLSLEKDANGSWKVVDSISTNRAIFDKASKTPLVDADQQVLDAVKEDHEQTIEYVSGPVGSTTSDIYSYFAQVKDDPSVQIVADAQKVYIENAIKGTEFEGLPVLSAAAPFKSGRDSSADYTEIPAGDIAIKDTASLYKYPNTVMAVKLTGAEVKEWLEWSAGQFNTIDPSSTDEQQLVNKDFPSYNFDIIDGVTYEIDVTKPARYDKDGKNIINNSERIVNLQFNGKPIDPNQEFIIASNNYRASFTPIANPGGDNIVIESPDENRQVLVDYIRNNGVINPAADSNWSFSPINADLNVVFNSAPGGEKYTQDTNNIKYIDTLESGYAKYSIDLASTETVPESDFDLTLMHTNDTHAHLENVARRVTAVENVRSQVENSILLDAGDVFSGTLFFNQYNGLADVQFMNMMGYDAMVPGNHEFDKGTETLANFVKEADFPIISSNIDYSKDEKINTLFKDEIGQPGQGGNIYPATILEVDGEEVGVFGLTTEETAILANPGKKIVFENYLKKAEESVSALKEAGVNKIVALTHLGYTYDKVLAESVDGIDVIVGGHSHTLLDEATVYNEDSEPTLVVQAQEYSNYLGRLDLSFNDEGVLEAWNDELIDLNAKDSNDNYVIAEDEEAATLLDSLSGPIEELKQQNVGKSSVFLDGDRNSVRDSETNLGNLITDGMLSKAKEFIKTTTIAIQNGGGIRASIEKGDISLGDVLTTMPFGNTLVTLDLTGAEIVESLENGVSKIEEGAGRFPQVSGLHYSFNRSLPAGERILDVMVETEDGFEHIDLNKTYTVATNAYMADGGDGYESMKKAKNEGRMKELFLVDYDVFTSHLEKAGTVNAEIEGRIMEVIDPIKPTLNTEGSTTTVTVTLDDVKKAPVNGAFPIDLSETQDLETVEVFLTAEQIAELKALNVSSIQLIRDDVYLDIPVANFGEGDATITIDKLDSNGKTLTNLYDFTIQQNGDLITTFEEGNEVTIGFGVDPEVAKDPRIFYLNEESNEWEEQESYYESEFGEVYAFVNHFSVYTVMENEPQVPPSTDPKPDNPDDKDNDGDNGSTPGDNNSDKDDKSNDKTDGDKDGKSLPNTATNSFNILLAGLSALVAGGYVFITQRKKKIQ</sequence>
<dbReference type="InterPro" id="IPR019931">
    <property type="entry name" value="LPXTG_anchor"/>
</dbReference>
<keyword evidence="5" id="KW-0134">Cell wall</keyword>
<evidence type="ECO:0000256" key="7">
    <source>
        <dbReference type="ARBA" id="ARBA00022723"/>
    </source>
</evidence>
<comment type="cofactor">
    <cofactor evidence="3">
        <name>a divalent metal cation</name>
        <dbReference type="ChEBI" id="CHEBI:60240"/>
    </cofactor>
</comment>
<comment type="catalytic activity">
    <reaction evidence="1">
        <text>a ribonucleoside 3'-phosphate + H2O = a ribonucleoside + phosphate</text>
        <dbReference type="Rhea" id="RHEA:10144"/>
        <dbReference type="ChEBI" id="CHEBI:13197"/>
        <dbReference type="ChEBI" id="CHEBI:15377"/>
        <dbReference type="ChEBI" id="CHEBI:18254"/>
        <dbReference type="ChEBI" id="CHEBI:43474"/>
        <dbReference type="EC" id="3.1.3.6"/>
    </reaction>
</comment>
<evidence type="ECO:0000256" key="14">
    <source>
        <dbReference type="SAM" id="Phobius"/>
    </source>
</evidence>